<dbReference type="SUPFAM" id="SSF56601">
    <property type="entry name" value="beta-lactamase/transpeptidase-like"/>
    <property type="match status" value="1"/>
</dbReference>
<dbReference type="InterPro" id="IPR001466">
    <property type="entry name" value="Beta-lactam-related"/>
</dbReference>
<dbReference type="PANTHER" id="PTHR46825:SF11">
    <property type="entry name" value="PENICILLIN-BINDING PROTEIN 4"/>
    <property type="match status" value="1"/>
</dbReference>
<dbReference type="Proteomes" id="UP000293854">
    <property type="component" value="Unassembled WGS sequence"/>
</dbReference>
<dbReference type="InterPro" id="IPR012338">
    <property type="entry name" value="Beta-lactam/transpept-like"/>
</dbReference>
<sequence length="490" mass="56164">MTSLLLTIQYTQTSSKHASQQTLNHFATQKIHKTMQQQHIPGMSVLLIQHQDVILNKGFGFQNQAKHQHATEHTQYEIASNTKAFTGFAVLQLADKKKIDLKAPVTDYLPWLHFNYHGKQAKVTIEQVIAQTSGIDDRMSSEKEGELSKNEDNLKARVKSINNEELKDQPGKNFNYANMNYNVLGLIIEQVSHQSYESYIRQNILMPLHMKQTYFKTEAASPLQKRHLAQGYIEKDGHAEPDNPDYFKGDTPAAYMISSTAEIVPRVQKQLNPTGTDKSLIEYSHQSDADTPHDVNASQYATGWFLNPDENQVLHPGTLPNYSSFILLNTKDKNAVVIFANLNSRAVPDLARTLNHQLEFFDQYHHLNDNIQKHALIISILIWIAMIINAVVSINISHMIYQYKHQHFLKRYQSKSINNIISMLTLIFIILIGIVFYKTPSWMIHSIKWESALLGFSPPLIILILLVFITILLFILRVSLLLLWKNNRQN</sequence>
<dbReference type="Pfam" id="PF00144">
    <property type="entry name" value="Beta-lactamase"/>
    <property type="match status" value="1"/>
</dbReference>
<dbReference type="PANTHER" id="PTHR46825">
    <property type="entry name" value="D-ALANYL-D-ALANINE-CARBOXYPEPTIDASE/ENDOPEPTIDASE AMPH"/>
    <property type="match status" value="1"/>
</dbReference>
<evidence type="ECO:0000256" key="2">
    <source>
        <dbReference type="ARBA" id="ARBA00023136"/>
    </source>
</evidence>
<feature type="transmembrane region" description="Helical" evidence="3">
    <location>
        <begin position="417"/>
        <end position="437"/>
    </location>
</feature>
<keyword evidence="3" id="KW-0812">Transmembrane</keyword>
<dbReference type="InterPro" id="IPR050491">
    <property type="entry name" value="AmpC-like"/>
</dbReference>
<protein>
    <submittedName>
        <fullName evidence="5">Class A beta-lactamase-related serine hydrolase</fullName>
    </submittedName>
</protein>
<feature type="transmembrane region" description="Helical" evidence="3">
    <location>
        <begin position="457"/>
        <end position="484"/>
    </location>
</feature>
<feature type="domain" description="Beta-lactamase-related" evidence="4">
    <location>
        <begin position="29"/>
        <end position="352"/>
    </location>
</feature>
<accession>A0A4V2DWE0</accession>
<reference evidence="5 6" key="1">
    <citation type="submission" date="2018-11" db="EMBL/GenBank/DDBJ databases">
        <title>Genomic profiling of Staphylococcus species from a Poultry farm system in KwaZulu-Natal, South Africa.</title>
        <authorList>
            <person name="Amoako D.G."/>
            <person name="Somboro A.M."/>
            <person name="Abia A.L.K."/>
            <person name="Bester L.A."/>
            <person name="Essack S.Y."/>
        </authorList>
    </citation>
    <scope>NUCLEOTIDE SEQUENCE [LARGE SCALE GENOMIC DNA]</scope>
    <source>
        <strain evidence="5 6">SA11</strain>
    </source>
</reference>
<evidence type="ECO:0000313" key="5">
    <source>
        <dbReference type="EMBL" id="RZI01528.1"/>
    </source>
</evidence>
<comment type="caution">
    <text evidence="5">The sequence shown here is derived from an EMBL/GenBank/DDBJ whole genome shotgun (WGS) entry which is preliminary data.</text>
</comment>
<evidence type="ECO:0000259" key="4">
    <source>
        <dbReference type="Pfam" id="PF00144"/>
    </source>
</evidence>
<proteinExistence type="predicted"/>
<gene>
    <name evidence="5" type="ORF">EIG99_08570</name>
</gene>
<dbReference type="AlphaFoldDB" id="A0A4V2DWE0"/>
<feature type="transmembrane region" description="Helical" evidence="3">
    <location>
        <begin position="375"/>
        <end position="396"/>
    </location>
</feature>
<dbReference type="GO" id="GO:0016787">
    <property type="term" value="F:hydrolase activity"/>
    <property type="evidence" value="ECO:0007669"/>
    <property type="project" value="UniProtKB-KW"/>
</dbReference>
<keyword evidence="2 3" id="KW-0472">Membrane</keyword>
<evidence type="ECO:0000256" key="3">
    <source>
        <dbReference type="SAM" id="Phobius"/>
    </source>
</evidence>
<evidence type="ECO:0000256" key="1">
    <source>
        <dbReference type="ARBA" id="ARBA00004370"/>
    </source>
</evidence>
<keyword evidence="5" id="KW-0378">Hydrolase</keyword>
<dbReference type="EMBL" id="RQTE01000157">
    <property type="protein sequence ID" value="RZI01528.1"/>
    <property type="molecule type" value="Genomic_DNA"/>
</dbReference>
<evidence type="ECO:0000313" key="6">
    <source>
        <dbReference type="Proteomes" id="UP000293854"/>
    </source>
</evidence>
<organism evidence="5 6">
    <name type="scientific">Staphylococcus condimenti</name>
    <dbReference type="NCBI Taxonomy" id="70255"/>
    <lineage>
        <taxon>Bacteria</taxon>
        <taxon>Bacillati</taxon>
        <taxon>Bacillota</taxon>
        <taxon>Bacilli</taxon>
        <taxon>Bacillales</taxon>
        <taxon>Staphylococcaceae</taxon>
        <taxon>Staphylococcus</taxon>
    </lineage>
</organism>
<keyword evidence="3" id="KW-1133">Transmembrane helix</keyword>
<comment type="subcellular location">
    <subcellularLocation>
        <location evidence="1">Membrane</location>
    </subcellularLocation>
</comment>
<dbReference type="GO" id="GO:0016020">
    <property type="term" value="C:membrane"/>
    <property type="evidence" value="ECO:0007669"/>
    <property type="project" value="UniProtKB-SubCell"/>
</dbReference>
<dbReference type="Gene3D" id="3.40.710.10">
    <property type="entry name" value="DD-peptidase/beta-lactamase superfamily"/>
    <property type="match status" value="1"/>
</dbReference>
<name>A0A4V2DWE0_9STAP</name>